<feature type="signal peptide" evidence="1">
    <location>
        <begin position="1"/>
        <end position="37"/>
    </location>
</feature>
<dbReference type="RefSeq" id="WP_181873715.1">
    <property type="nucleotide sequence ID" value="NZ_QPJD01000027.1"/>
</dbReference>
<dbReference type="InterPro" id="IPR041183">
    <property type="entry name" value="Cyclophilin-like"/>
</dbReference>
<name>A0A368VLD4_9BACL</name>
<evidence type="ECO:0000313" key="4">
    <source>
        <dbReference type="Proteomes" id="UP000252415"/>
    </source>
</evidence>
<dbReference type="AlphaFoldDB" id="A0A368VLD4"/>
<sequence length="290" mass="31683">MRNKKGDDFMKSKQTSRFISLLLGIVLILCMTPTAFAADYNDVADNAWYHTAVDYVAKKNLMAGTGGGNFEPETSMTRAMLVTILHRIEGSPVVSGNGGFSDVRDGNYYTTAVAWAEANRFVNGVGDGRFAPHSRITRQEFASILYRYANAKGYDTSAYATFDGYSDASQIHSYAETAMHWAVGSQILRGSSNSLTPSGSATRAQAAALFMRFMENIAKEEPTEPTIPALPEEGMITMDITVGNTTFTAKMYDNETTKALIAQLPMTVNMSELNGLEKFYDLPSDLPAES</sequence>
<feature type="domain" description="SLH" evidence="2">
    <location>
        <begin position="96"/>
        <end position="159"/>
    </location>
</feature>
<keyword evidence="4" id="KW-1185">Reference proteome</keyword>
<gene>
    <name evidence="3" type="ORF">DFP97_12728</name>
</gene>
<comment type="caution">
    <text evidence="3">The sequence shown here is derived from an EMBL/GenBank/DDBJ whole genome shotgun (WGS) entry which is preliminary data.</text>
</comment>
<dbReference type="Proteomes" id="UP000252415">
    <property type="component" value="Unassembled WGS sequence"/>
</dbReference>
<dbReference type="InterPro" id="IPR029000">
    <property type="entry name" value="Cyclophilin-like_dom_sf"/>
</dbReference>
<dbReference type="PROSITE" id="PS51272">
    <property type="entry name" value="SLH"/>
    <property type="match status" value="3"/>
</dbReference>
<feature type="domain" description="SLH" evidence="2">
    <location>
        <begin position="162"/>
        <end position="224"/>
    </location>
</feature>
<dbReference type="SUPFAM" id="SSF50891">
    <property type="entry name" value="Cyclophilin-like"/>
    <property type="match status" value="1"/>
</dbReference>
<organism evidence="3 4">
    <name type="scientific">Paenibacillus prosopidis</name>
    <dbReference type="NCBI Taxonomy" id="630520"/>
    <lineage>
        <taxon>Bacteria</taxon>
        <taxon>Bacillati</taxon>
        <taxon>Bacillota</taxon>
        <taxon>Bacilli</taxon>
        <taxon>Bacillales</taxon>
        <taxon>Paenibacillaceae</taxon>
        <taxon>Paenibacillus</taxon>
    </lineage>
</organism>
<reference evidence="3 4" key="1">
    <citation type="submission" date="2018-07" db="EMBL/GenBank/DDBJ databases">
        <title>Genomic Encyclopedia of Type Strains, Phase III (KMG-III): the genomes of soil and plant-associated and newly described type strains.</title>
        <authorList>
            <person name="Whitman W."/>
        </authorList>
    </citation>
    <scope>NUCLEOTIDE SEQUENCE [LARGE SCALE GENOMIC DNA]</scope>
    <source>
        <strain evidence="3 4">CECT 7506</strain>
    </source>
</reference>
<dbReference type="Gene3D" id="2.40.100.20">
    <property type="match status" value="1"/>
</dbReference>
<dbReference type="Pfam" id="PF00395">
    <property type="entry name" value="SLH"/>
    <property type="match status" value="3"/>
</dbReference>
<evidence type="ECO:0000313" key="3">
    <source>
        <dbReference type="EMBL" id="RCW41124.1"/>
    </source>
</evidence>
<accession>A0A368VLD4</accession>
<proteinExistence type="predicted"/>
<protein>
    <submittedName>
        <fullName evidence="3">S-layer family protein</fullName>
    </submittedName>
</protein>
<feature type="domain" description="SLH" evidence="2">
    <location>
        <begin position="36"/>
        <end position="95"/>
    </location>
</feature>
<feature type="chain" id="PRO_5016662529" evidence="1">
    <location>
        <begin position="38"/>
        <end position="290"/>
    </location>
</feature>
<evidence type="ECO:0000259" key="2">
    <source>
        <dbReference type="PROSITE" id="PS51272"/>
    </source>
</evidence>
<dbReference type="EMBL" id="QPJD01000027">
    <property type="protein sequence ID" value="RCW41124.1"/>
    <property type="molecule type" value="Genomic_DNA"/>
</dbReference>
<dbReference type="InterPro" id="IPR001119">
    <property type="entry name" value="SLH_dom"/>
</dbReference>
<feature type="non-terminal residue" evidence="3">
    <location>
        <position position="290"/>
    </location>
</feature>
<dbReference type="Pfam" id="PF18050">
    <property type="entry name" value="Cyclophil_like2"/>
    <property type="match status" value="1"/>
</dbReference>
<evidence type="ECO:0000256" key="1">
    <source>
        <dbReference type="SAM" id="SignalP"/>
    </source>
</evidence>
<keyword evidence="1" id="KW-0732">Signal</keyword>